<proteinExistence type="predicted"/>
<feature type="compositionally biased region" description="Acidic residues" evidence="1">
    <location>
        <begin position="160"/>
        <end position="176"/>
    </location>
</feature>
<dbReference type="Proteomes" id="UP000828390">
    <property type="component" value="Unassembled WGS sequence"/>
</dbReference>
<evidence type="ECO:0000313" key="3">
    <source>
        <dbReference type="Proteomes" id="UP000828390"/>
    </source>
</evidence>
<accession>A0A9D4RCR0</accession>
<reference evidence="2" key="2">
    <citation type="submission" date="2020-11" db="EMBL/GenBank/DDBJ databases">
        <authorList>
            <person name="McCartney M.A."/>
            <person name="Auch B."/>
            <person name="Kono T."/>
            <person name="Mallez S."/>
            <person name="Becker A."/>
            <person name="Gohl D.M."/>
            <person name="Silverstein K.A.T."/>
            <person name="Koren S."/>
            <person name="Bechman K.B."/>
            <person name="Herman A."/>
            <person name="Abrahante J.E."/>
            <person name="Garbe J."/>
        </authorList>
    </citation>
    <scope>NUCLEOTIDE SEQUENCE</scope>
    <source>
        <strain evidence="2">Duluth1</strain>
        <tissue evidence="2">Whole animal</tissue>
    </source>
</reference>
<name>A0A9D4RCR0_DREPO</name>
<comment type="caution">
    <text evidence="2">The sequence shown here is derived from an EMBL/GenBank/DDBJ whole genome shotgun (WGS) entry which is preliminary data.</text>
</comment>
<gene>
    <name evidence="2" type="ORF">DPMN_024840</name>
</gene>
<feature type="region of interest" description="Disordered" evidence="1">
    <location>
        <begin position="138"/>
        <end position="197"/>
    </location>
</feature>
<reference evidence="2" key="1">
    <citation type="journal article" date="2019" name="bioRxiv">
        <title>The Genome of the Zebra Mussel, Dreissena polymorpha: A Resource for Invasive Species Research.</title>
        <authorList>
            <person name="McCartney M.A."/>
            <person name="Auch B."/>
            <person name="Kono T."/>
            <person name="Mallez S."/>
            <person name="Zhang Y."/>
            <person name="Obille A."/>
            <person name="Becker A."/>
            <person name="Abrahante J.E."/>
            <person name="Garbe J."/>
            <person name="Badalamenti J.P."/>
            <person name="Herman A."/>
            <person name="Mangelson H."/>
            <person name="Liachko I."/>
            <person name="Sullivan S."/>
            <person name="Sone E.D."/>
            <person name="Koren S."/>
            <person name="Silverstein K.A.T."/>
            <person name="Beckman K.B."/>
            <person name="Gohl D.M."/>
        </authorList>
    </citation>
    <scope>NUCLEOTIDE SEQUENCE</scope>
    <source>
        <strain evidence="2">Duluth1</strain>
        <tissue evidence="2">Whole animal</tissue>
    </source>
</reference>
<evidence type="ECO:0000313" key="2">
    <source>
        <dbReference type="EMBL" id="KAH3861887.1"/>
    </source>
</evidence>
<organism evidence="2 3">
    <name type="scientific">Dreissena polymorpha</name>
    <name type="common">Zebra mussel</name>
    <name type="synonym">Mytilus polymorpha</name>
    <dbReference type="NCBI Taxonomy" id="45954"/>
    <lineage>
        <taxon>Eukaryota</taxon>
        <taxon>Metazoa</taxon>
        <taxon>Spiralia</taxon>
        <taxon>Lophotrochozoa</taxon>
        <taxon>Mollusca</taxon>
        <taxon>Bivalvia</taxon>
        <taxon>Autobranchia</taxon>
        <taxon>Heteroconchia</taxon>
        <taxon>Euheterodonta</taxon>
        <taxon>Imparidentia</taxon>
        <taxon>Neoheterodontei</taxon>
        <taxon>Myida</taxon>
        <taxon>Dreissenoidea</taxon>
        <taxon>Dreissenidae</taxon>
        <taxon>Dreissena</taxon>
    </lineage>
</organism>
<dbReference type="OrthoDB" id="415230at2759"/>
<dbReference type="EMBL" id="JAIWYP010000002">
    <property type="protein sequence ID" value="KAH3861887.1"/>
    <property type="molecule type" value="Genomic_DNA"/>
</dbReference>
<feature type="compositionally biased region" description="Acidic residues" evidence="1">
    <location>
        <begin position="138"/>
        <end position="153"/>
    </location>
</feature>
<evidence type="ECO:0000256" key="1">
    <source>
        <dbReference type="SAM" id="MobiDB-lite"/>
    </source>
</evidence>
<dbReference type="AlphaFoldDB" id="A0A9D4RCR0"/>
<keyword evidence="3" id="KW-1185">Reference proteome</keyword>
<sequence length="197" mass="22651">MFLSPSKILYTHNYDQDIFSCTEQTFNELIKTHRFGSVFPKLQVVKKDGFYFTLNDAKLQVYRHLEKLGQCGAVEVDKVSLKEVPEGIRKLMRPPEGRIRIKRNKTKYRGHYTSVLSTTCTEVKKNDTLTLTDYDDIISADESSDDETDDEDTASNSSEWSDEDYSTTDVETDNEDHEQTAMINGQQDHDDNDESIV</sequence>
<protein>
    <submittedName>
        <fullName evidence="2">Uncharacterized protein</fullName>
    </submittedName>
</protein>